<comment type="similarity">
    <text evidence="2">Belongs to the RENT3 family.</text>
</comment>
<evidence type="ECO:0000256" key="4">
    <source>
        <dbReference type="ARBA" id="ARBA00023242"/>
    </source>
</evidence>
<accession>A0AA41VXF8</accession>
<evidence type="ECO:0000256" key="5">
    <source>
        <dbReference type="SAM" id="MobiDB-lite"/>
    </source>
</evidence>
<dbReference type="CDD" id="cd12455">
    <property type="entry name" value="RRM_like_Smg4_UPF3"/>
    <property type="match status" value="1"/>
</dbReference>
<feature type="region of interest" description="Disordered" evidence="5">
    <location>
        <begin position="345"/>
        <end position="440"/>
    </location>
</feature>
<feature type="compositionally biased region" description="Basic and acidic residues" evidence="5">
    <location>
        <begin position="216"/>
        <end position="243"/>
    </location>
</feature>
<dbReference type="GO" id="GO:0000184">
    <property type="term" value="P:nuclear-transcribed mRNA catabolic process, nonsense-mediated decay"/>
    <property type="evidence" value="ECO:0007669"/>
    <property type="project" value="UniProtKB-KW"/>
</dbReference>
<dbReference type="InterPro" id="IPR012677">
    <property type="entry name" value="Nucleotide-bd_a/b_plait_sf"/>
</dbReference>
<dbReference type="SUPFAM" id="SSF54928">
    <property type="entry name" value="RNA-binding domain, RBD"/>
    <property type="match status" value="1"/>
</dbReference>
<feature type="domain" description="UPF3" evidence="6">
    <location>
        <begin position="7"/>
        <end position="168"/>
    </location>
</feature>
<evidence type="ECO:0000313" key="7">
    <source>
        <dbReference type="EMBL" id="MCL7049267.1"/>
    </source>
</evidence>
<feature type="compositionally biased region" description="Polar residues" evidence="5">
    <location>
        <begin position="292"/>
        <end position="317"/>
    </location>
</feature>
<dbReference type="InterPro" id="IPR005120">
    <property type="entry name" value="UPF3_dom"/>
</dbReference>
<keyword evidence="4" id="KW-0539">Nucleus</keyword>
<feature type="compositionally biased region" description="Basic and acidic residues" evidence="5">
    <location>
        <begin position="403"/>
        <end position="432"/>
    </location>
</feature>
<dbReference type="InterPro" id="IPR035979">
    <property type="entry name" value="RBD_domain_sf"/>
</dbReference>
<keyword evidence="3" id="KW-0866">Nonsense-mediated mRNA decay</keyword>
<sequence length="590" mass="64417">MKDPFDRTKVVLRHLPPALTQSALMEQIDGRFAARYNWVKFRPGKTSHKHQIYSRAYIDFKKPDDVVEFAEFFDGHVFVNEKGAQFKTIVEYAPSQRVPKQWSKKDGREGTISRDSEYLEFLELLAKPVENLPSAEIQLERREAERAGAAKEAPFVTPLMEFIRQKRAAKNGSQRTSSNGKLSRRSGGASPSNSRSTSSKRSAEKKRAPSMYVLRDNPKNTSSKEKSAYILVPRRDNQHRSDKSTSVTAATGTETVEDENVPSTADGAPGTVGQPKKKIVLLKGKEREITHASGSGSQPLGVTSPLKTSPGASNFKQNQRREASGAGGKVIRTILSNKDAHQIHSSAFEKDKRPPRPNNLRSVLKDTLSGGSQAACGSDYDSRKGADDKIILNDNHGFVSGNEKQERRTRNKDRPDRGVWTLRRSEGSHASDESLSSSSSQLLSDSVEGLTIAQHVPVHGVANSGNDAADIGLSNKLSSKPRNLEAAVNNFRGVNSSSAYDHPPNHGEMKVDMPSTSRSEVKTFGGGRSGYSTIENGSHRHSGRRGSAHVVKDVDGSPSPSDGKPSKRVVAANYGSHEKRVWVQKSGSGS</sequence>
<feature type="compositionally biased region" description="Low complexity" evidence="5">
    <location>
        <begin position="185"/>
        <end position="200"/>
    </location>
</feature>
<feature type="compositionally biased region" description="Polar residues" evidence="5">
    <location>
        <begin position="171"/>
        <end position="181"/>
    </location>
</feature>
<name>A0AA41VXF8_PAPNU</name>
<dbReference type="Pfam" id="PF03467">
    <property type="entry name" value="Smg4_UPF3"/>
    <property type="match status" value="1"/>
</dbReference>
<protein>
    <recommendedName>
        <fullName evidence="6">UPF3 domain-containing protein</fullName>
    </recommendedName>
</protein>
<comment type="caution">
    <text evidence="7">The sequence shown here is derived from an EMBL/GenBank/DDBJ whole genome shotgun (WGS) entry which is preliminary data.</text>
</comment>
<evidence type="ECO:0000256" key="1">
    <source>
        <dbReference type="ARBA" id="ARBA00004123"/>
    </source>
</evidence>
<evidence type="ECO:0000256" key="3">
    <source>
        <dbReference type="ARBA" id="ARBA00023161"/>
    </source>
</evidence>
<feature type="compositionally biased region" description="Basic and acidic residues" evidence="5">
    <location>
        <begin position="345"/>
        <end position="354"/>
    </location>
</feature>
<dbReference type="GO" id="GO:0005737">
    <property type="term" value="C:cytoplasm"/>
    <property type="evidence" value="ECO:0007669"/>
    <property type="project" value="TreeGrafter"/>
</dbReference>
<keyword evidence="8" id="KW-1185">Reference proteome</keyword>
<dbReference type="EMBL" id="JAJJMA010313986">
    <property type="protein sequence ID" value="MCL7049267.1"/>
    <property type="molecule type" value="Genomic_DNA"/>
</dbReference>
<feature type="region of interest" description="Disordered" evidence="5">
    <location>
        <begin position="495"/>
        <end position="568"/>
    </location>
</feature>
<dbReference type="Proteomes" id="UP001177140">
    <property type="component" value="Unassembled WGS sequence"/>
</dbReference>
<proteinExistence type="inferred from homology"/>
<dbReference type="PANTHER" id="PTHR13112:SF0">
    <property type="entry name" value="FI21285P1"/>
    <property type="match status" value="1"/>
</dbReference>
<dbReference type="InterPro" id="IPR039722">
    <property type="entry name" value="Upf3"/>
</dbReference>
<evidence type="ECO:0000313" key="8">
    <source>
        <dbReference type="Proteomes" id="UP001177140"/>
    </source>
</evidence>
<evidence type="ECO:0000256" key="2">
    <source>
        <dbReference type="ARBA" id="ARBA00005991"/>
    </source>
</evidence>
<dbReference type="PANTHER" id="PTHR13112">
    <property type="entry name" value="UPF3 REGULATOR OF NONSENSE TRANSCRIPTS-LIKE PROTEIN"/>
    <property type="match status" value="1"/>
</dbReference>
<dbReference type="GO" id="GO:0045727">
    <property type="term" value="P:positive regulation of translation"/>
    <property type="evidence" value="ECO:0007669"/>
    <property type="project" value="TreeGrafter"/>
</dbReference>
<organism evidence="7 8">
    <name type="scientific">Papaver nudicaule</name>
    <name type="common">Iceland poppy</name>
    <dbReference type="NCBI Taxonomy" id="74823"/>
    <lineage>
        <taxon>Eukaryota</taxon>
        <taxon>Viridiplantae</taxon>
        <taxon>Streptophyta</taxon>
        <taxon>Embryophyta</taxon>
        <taxon>Tracheophyta</taxon>
        <taxon>Spermatophyta</taxon>
        <taxon>Magnoliopsida</taxon>
        <taxon>Ranunculales</taxon>
        <taxon>Papaveraceae</taxon>
        <taxon>Papaveroideae</taxon>
        <taxon>Papaver</taxon>
    </lineage>
</organism>
<dbReference type="GO" id="GO:0005730">
    <property type="term" value="C:nucleolus"/>
    <property type="evidence" value="ECO:0007669"/>
    <property type="project" value="TreeGrafter"/>
</dbReference>
<reference evidence="7" key="1">
    <citation type="submission" date="2022-03" db="EMBL/GenBank/DDBJ databases">
        <title>A functionally conserved STORR gene fusion in Papaver species that diverged 16.8 million years ago.</title>
        <authorList>
            <person name="Catania T."/>
        </authorList>
    </citation>
    <scope>NUCLEOTIDE SEQUENCE</scope>
    <source>
        <strain evidence="7">S-191538</strain>
    </source>
</reference>
<dbReference type="Gene3D" id="3.30.70.330">
    <property type="match status" value="1"/>
</dbReference>
<feature type="compositionally biased region" description="Polar residues" evidence="5">
    <location>
        <begin position="244"/>
        <end position="254"/>
    </location>
</feature>
<feature type="region of interest" description="Disordered" evidence="5">
    <location>
        <begin position="167"/>
        <end position="328"/>
    </location>
</feature>
<dbReference type="AlphaFoldDB" id="A0AA41VXF8"/>
<evidence type="ECO:0000259" key="6">
    <source>
        <dbReference type="Pfam" id="PF03467"/>
    </source>
</evidence>
<dbReference type="FunFam" id="3.30.70.330:FF:000255">
    <property type="entry name" value="Regulator of nonsense transcripts UPF3"/>
    <property type="match status" value="1"/>
</dbReference>
<comment type="subcellular location">
    <subcellularLocation>
        <location evidence="1">Nucleus</location>
    </subcellularLocation>
</comment>
<dbReference type="GO" id="GO:0003729">
    <property type="term" value="F:mRNA binding"/>
    <property type="evidence" value="ECO:0007669"/>
    <property type="project" value="TreeGrafter"/>
</dbReference>
<feature type="compositionally biased region" description="Basic and acidic residues" evidence="5">
    <location>
        <begin position="380"/>
        <end position="391"/>
    </location>
</feature>
<gene>
    <name evidence="7" type="ORF">MKW94_020351</name>
</gene>